<sequence>MQTTHLWIGTAGIIAARRVARQLAFTGSTLVCASLLTAVVSLLLSHGQVIWLWSALVIQSFVLAGALLVASAWCIWRSLYLRELAKPAVTAPAAEVRKEPIAA</sequence>
<keyword evidence="3" id="KW-1185">Reference proteome</keyword>
<name>A0ABT3TF59_9GAMM</name>
<dbReference type="Proteomes" id="UP001143362">
    <property type="component" value="Unassembled WGS sequence"/>
</dbReference>
<dbReference type="EMBL" id="SHNN01000002">
    <property type="protein sequence ID" value="MCX2980928.1"/>
    <property type="molecule type" value="Genomic_DNA"/>
</dbReference>
<feature type="transmembrane region" description="Helical" evidence="1">
    <location>
        <begin position="23"/>
        <end position="44"/>
    </location>
</feature>
<dbReference type="RefSeq" id="WP_279244944.1">
    <property type="nucleotide sequence ID" value="NZ_SHNN01000002.1"/>
</dbReference>
<protein>
    <submittedName>
        <fullName evidence="2">Uncharacterized protein</fullName>
    </submittedName>
</protein>
<reference evidence="2" key="1">
    <citation type="submission" date="2019-02" db="EMBL/GenBank/DDBJ databases">
        <authorList>
            <person name="Li S.-H."/>
        </authorList>
    </citation>
    <scope>NUCLEOTIDE SEQUENCE</scope>
    <source>
        <strain evidence="2">IMCC14734</strain>
    </source>
</reference>
<keyword evidence="1" id="KW-1133">Transmembrane helix</keyword>
<evidence type="ECO:0000313" key="2">
    <source>
        <dbReference type="EMBL" id="MCX2980928.1"/>
    </source>
</evidence>
<evidence type="ECO:0000256" key="1">
    <source>
        <dbReference type="SAM" id="Phobius"/>
    </source>
</evidence>
<keyword evidence="1" id="KW-0472">Membrane</keyword>
<keyword evidence="1" id="KW-0812">Transmembrane</keyword>
<organism evidence="2 3">
    <name type="scientific">Candidatus Litorirhabdus singularis</name>
    <dbReference type="NCBI Taxonomy" id="2518993"/>
    <lineage>
        <taxon>Bacteria</taxon>
        <taxon>Pseudomonadati</taxon>
        <taxon>Pseudomonadota</taxon>
        <taxon>Gammaproteobacteria</taxon>
        <taxon>Cellvibrionales</taxon>
        <taxon>Halieaceae</taxon>
        <taxon>Candidatus Litorirhabdus</taxon>
    </lineage>
</organism>
<gene>
    <name evidence="2" type="ORF">EYC98_08630</name>
</gene>
<evidence type="ECO:0000313" key="3">
    <source>
        <dbReference type="Proteomes" id="UP001143362"/>
    </source>
</evidence>
<accession>A0ABT3TF59</accession>
<proteinExistence type="predicted"/>
<comment type="caution">
    <text evidence="2">The sequence shown here is derived from an EMBL/GenBank/DDBJ whole genome shotgun (WGS) entry which is preliminary data.</text>
</comment>
<feature type="transmembrane region" description="Helical" evidence="1">
    <location>
        <begin position="50"/>
        <end position="76"/>
    </location>
</feature>